<accession>A0A1K2HTW5</accession>
<evidence type="ECO:0000313" key="2">
    <source>
        <dbReference type="Proteomes" id="UP000183447"/>
    </source>
</evidence>
<evidence type="ECO:0000313" key="1">
    <source>
        <dbReference type="EMBL" id="SFZ81784.1"/>
    </source>
</evidence>
<dbReference type="AlphaFoldDB" id="A0A1K2HTW5"/>
<protein>
    <submittedName>
        <fullName evidence="1">Uncharacterized protein</fullName>
    </submittedName>
</protein>
<gene>
    <name evidence="1" type="ORF">SAMN02983003_0690</name>
</gene>
<dbReference type="EMBL" id="FPKU01000001">
    <property type="protein sequence ID" value="SFZ81784.1"/>
    <property type="molecule type" value="Genomic_DNA"/>
</dbReference>
<keyword evidence="2" id="KW-1185">Reference proteome</keyword>
<dbReference type="STRING" id="665118.SAMN02983003_0690"/>
<reference evidence="1 2" key="1">
    <citation type="submission" date="2016-11" db="EMBL/GenBank/DDBJ databases">
        <authorList>
            <person name="Jaros S."/>
            <person name="Januszkiewicz K."/>
            <person name="Wedrychowicz H."/>
        </authorList>
    </citation>
    <scope>NUCLEOTIDE SEQUENCE [LARGE SCALE GENOMIC DNA]</scope>
    <source>
        <strain evidence="1 2">ATCC 23634</strain>
    </source>
</reference>
<dbReference type="Proteomes" id="UP000183447">
    <property type="component" value="Unassembled WGS sequence"/>
</dbReference>
<organism evidence="1 2">
    <name type="scientific">Devosia enhydra</name>
    <dbReference type="NCBI Taxonomy" id="665118"/>
    <lineage>
        <taxon>Bacteria</taxon>
        <taxon>Pseudomonadati</taxon>
        <taxon>Pseudomonadota</taxon>
        <taxon>Alphaproteobacteria</taxon>
        <taxon>Hyphomicrobiales</taxon>
        <taxon>Devosiaceae</taxon>
        <taxon>Devosia</taxon>
    </lineage>
</organism>
<dbReference type="RefSeq" id="WP_072339026.1">
    <property type="nucleotide sequence ID" value="NZ_FPKU01000001.1"/>
</dbReference>
<name>A0A1K2HTW5_9HYPH</name>
<sequence>MVAAARKYGAGARRVYRAPDDQARRHRLRELLCRGDAKAAAAVIDALPRPLPARLPSALRDGAIVAAADWLAMGWPSLSQRQLAEIIGDMGDALERGGTPRAESPAMSLAPADRAELRERLAPALGWAPWPGTDRIRRLLRENHQRGADVAKRTSGA</sequence>
<proteinExistence type="predicted"/>